<keyword evidence="3" id="KW-1185">Reference proteome</keyword>
<dbReference type="PIRSF" id="PIRSF000429">
    <property type="entry name" value="Ac-CoA_Ac_transf"/>
    <property type="match status" value="1"/>
</dbReference>
<reference evidence="2" key="2">
    <citation type="submission" date="2021-04" db="EMBL/GenBank/DDBJ databases">
        <authorList>
            <person name="Wen M.-L."/>
            <person name="Han X.-L."/>
            <person name="Xiong J."/>
        </authorList>
    </citation>
    <scope>NUCLEOTIDE SEQUENCE</scope>
    <source>
        <strain evidence="2">AGR0001</strain>
    </source>
</reference>
<dbReference type="InterPro" id="IPR055140">
    <property type="entry name" value="Thiolase_C_2"/>
</dbReference>
<reference evidence="2" key="1">
    <citation type="journal article" date="2012" name="J. Bacteriol.">
        <title>Genome Sequence of Streptomyces auratus Strain AGR0001, a Phoslactomycin-Producing Actinomycete.</title>
        <authorList>
            <person name="Han X."/>
            <person name="Li M."/>
            <person name="Ding Z."/>
            <person name="Zhao J."/>
            <person name="Ji K."/>
            <person name="Wen M."/>
            <person name="Lu T."/>
        </authorList>
    </citation>
    <scope>NUCLEOTIDE SEQUENCE</scope>
    <source>
        <strain evidence="2">AGR0001</strain>
    </source>
</reference>
<feature type="domain" description="Thiolase C-terminal" evidence="1">
    <location>
        <begin position="244"/>
        <end position="393"/>
    </location>
</feature>
<dbReference type="GO" id="GO:0016747">
    <property type="term" value="F:acyltransferase activity, transferring groups other than amino-acyl groups"/>
    <property type="evidence" value="ECO:0007669"/>
    <property type="project" value="InterPro"/>
</dbReference>
<dbReference type="Proteomes" id="UP000009036">
    <property type="component" value="Chromosome"/>
</dbReference>
<dbReference type="InterPro" id="IPR002155">
    <property type="entry name" value="Thiolase"/>
</dbReference>
<dbReference type="SUPFAM" id="SSF53901">
    <property type="entry name" value="Thiolase-like"/>
    <property type="match status" value="2"/>
</dbReference>
<proteinExistence type="predicted"/>
<keyword evidence="2" id="KW-0808">Transferase</keyword>
<evidence type="ECO:0000313" key="3">
    <source>
        <dbReference type="Proteomes" id="UP000009036"/>
    </source>
</evidence>
<dbReference type="Gene3D" id="3.40.47.10">
    <property type="match status" value="1"/>
</dbReference>
<organism evidence="2 3">
    <name type="scientific">Streptomyces auratus AGR0001</name>
    <dbReference type="NCBI Taxonomy" id="1160718"/>
    <lineage>
        <taxon>Bacteria</taxon>
        <taxon>Bacillati</taxon>
        <taxon>Actinomycetota</taxon>
        <taxon>Actinomycetes</taxon>
        <taxon>Kitasatosporales</taxon>
        <taxon>Streptomycetaceae</taxon>
        <taxon>Streptomyces</taxon>
    </lineage>
</organism>
<dbReference type="RefSeq" id="WP_040899012.1">
    <property type="nucleotide sequence ID" value="NZ_CP072931.1"/>
</dbReference>
<dbReference type="KEGG" id="sauh:SU9_014365"/>
<dbReference type="EMBL" id="CP072931">
    <property type="protein sequence ID" value="QTZ92513.1"/>
    <property type="molecule type" value="Genomic_DNA"/>
</dbReference>
<evidence type="ECO:0000259" key="1">
    <source>
        <dbReference type="Pfam" id="PF22691"/>
    </source>
</evidence>
<dbReference type="PANTHER" id="PTHR42870">
    <property type="entry name" value="ACETYL-COA C-ACETYLTRANSFERASE"/>
    <property type="match status" value="1"/>
</dbReference>
<name>A0A8B1NAI5_9ACTN</name>
<dbReference type="PANTHER" id="PTHR42870:SF1">
    <property type="entry name" value="NON-SPECIFIC LIPID-TRANSFER PROTEIN-LIKE 2"/>
    <property type="match status" value="1"/>
</dbReference>
<dbReference type="AlphaFoldDB" id="A0A8B1NAI5"/>
<sequence length="394" mass="41239">MTSGAPYGNRKVAVAGVALSDCGRVDDATPYALHAQAARRALADSGLDRSVIDGFASAGLGTLAPIEVAEYLGLRPTWVDSTSVGGATWEVLAAHAAEAIAAGHADAVLLVYGSTARADIKAGRRTSNLSFGARGPLQFEVPYGHTLIAKYAMAARRHMHQYGTTLEQLARIAVQTRANAAANPDAMYRDPITVDDVLGGPVIADPFTTLHCCIRSDGGCAVLLVSEDRVPDLAKPLVWVLGSGTAVSHTTMSEWDDFTVSPAAVSGRLAFERAGVRPEEIDLAELYDAFTYMTLVTLEDLGFCAKGEGGAFVGTDRLLRDGDLPVNTDGGGLSACHPGMRGLFLLVEAVRQLRGEAGPDRQVRKADGALPRLAVASGTGGWFCSSGTVVLGRD</sequence>
<dbReference type="OrthoDB" id="9785768at2"/>
<accession>A0A8B1NAI5</accession>
<evidence type="ECO:0000313" key="2">
    <source>
        <dbReference type="EMBL" id="QTZ92513.1"/>
    </source>
</evidence>
<gene>
    <name evidence="2" type="ORF">SU9_014365</name>
</gene>
<dbReference type="Pfam" id="PF22691">
    <property type="entry name" value="Thiolase_C_1"/>
    <property type="match status" value="1"/>
</dbReference>
<dbReference type="CDD" id="cd00829">
    <property type="entry name" value="SCP-x_thiolase"/>
    <property type="match status" value="1"/>
</dbReference>
<protein>
    <submittedName>
        <fullName evidence="2">Acetyl-CoA acetyltransferase</fullName>
    </submittedName>
</protein>
<dbReference type="InterPro" id="IPR016039">
    <property type="entry name" value="Thiolase-like"/>
</dbReference>